<protein>
    <recommendedName>
        <fullName evidence="4">Phospholipase/carboxylesterase/thioesterase domain-containing protein</fullName>
    </recommendedName>
</protein>
<organism evidence="2 3">
    <name type="scientific">Lactuca sativa</name>
    <name type="common">Garden lettuce</name>
    <dbReference type="NCBI Taxonomy" id="4236"/>
    <lineage>
        <taxon>Eukaryota</taxon>
        <taxon>Viridiplantae</taxon>
        <taxon>Streptophyta</taxon>
        <taxon>Embryophyta</taxon>
        <taxon>Tracheophyta</taxon>
        <taxon>Spermatophyta</taxon>
        <taxon>Magnoliopsida</taxon>
        <taxon>eudicotyledons</taxon>
        <taxon>Gunneridae</taxon>
        <taxon>Pentapetalae</taxon>
        <taxon>asterids</taxon>
        <taxon>campanulids</taxon>
        <taxon>Asterales</taxon>
        <taxon>Asteraceae</taxon>
        <taxon>Cichorioideae</taxon>
        <taxon>Cichorieae</taxon>
        <taxon>Lactucinae</taxon>
        <taxon>Lactuca</taxon>
    </lineage>
</organism>
<dbReference type="Gene3D" id="3.40.50.1820">
    <property type="entry name" value="alpha/beta hydrolase"/>
    <property type="match status" value="1"/>
</dbReference>
<evidence type="ECO:0000313" key="2">
    <source>
        <dbReference type="EMBL" id="KAJ0196034.1"/>
    </source>
</evidence>
<dbReference type="Proteomes" id="UP000235145">
    <property type="component" value="Unassembled WGS sequence"/>
</dbReference>
<dbReference type="InterPro" id="IPR029058">
    <property type="entry name" value="AB_hydrolase_fold"/>
</dbReference>
<sequence>MENLGMTMLTQPIWMQLLALVAGFHVPSIIYHFTLYPSPINTLFGDMIFFARDLSSKVEGDEAAARASSLPILLCHGKVDDVVLFRYGDKSLEKLTSTGFKNLTFKTYDSYVTFPSNLINI</sequence>
<dbReference type="AlphaFoldDB" id="A0A9R1UZC5"/>
<dbReference type="EMBL" id="NBSK02000007">
    <property type="protein sequence ID" value="KAJ0196034.1"/>
    <property type="molecule type" value="Genomic_DNA"/>
</dbReference>
<proteinExistence type="predicted"/>
<keyword evidence="1" id="KW-0812">Transmembrane</keyword>
<evidence type="ECO:0000256" key="1">
    <source>
        <dbReference type="SAM" id="Phobius"/>
    </source>
</evidence>
<keyword evidence="1" id="KW-0472">Membrane</keyword>
<keyword evidence="1" id="KW-1133">Transmembrane helix</keyword>
<gene>
    <name evidence="2" type="ORF">LSAT_V11C700359630</name>
</gene>
<feature type="transmembrane region" description="Helical" evidence="1">
    <location>
        <begin position="13"/>
        <end position="33"/>
    </location>
</feature>
<dbReference type="PANTHER" id="PTHR46234">
    <property type="entry name" value="ALPHA/BETA-HYDROLASES SUPERFAMILY PROTEIN"/>
    <property type="match status" value="1"/>
</dbReference>
<comment type="caution">
    <text evidence="2">The sequence shown here is derived from an EMBL/GenBank/DDBJ whole genome shotgun (WGS) entry which is preliminary data.</text>
</comment>
<keyword evidence="3" id="KW-1185">Reference proteome</keyword>
<reference evidence="2 3" key="1">
    <citation type="journal article" date="2017" name="Nat. Commun.">
        <title>Genome assembly with in vitro proximity ligation data and whole-genome triplication in lettuce.</title>
        <authorList>
            <person name="Reyes-Chin-Wo S."/>
            <person name="Wang Z."/>
            <person name="Yang X."/>
            <person name="Kozik A."/>
            <person name="Arikit S."/>
            <person name="Song C."/>
            <person name="Xia L."/>
            <person name="Froenicke L."/>
            <person name="Lavelle D.O."/>
            <person name="Truco M.J."/>
            <person name="Xia R."/>
            <person name="Zhu S."/>
            <person name="Xu C."/>
            <person name="Xu H."/>
            <person name="Xu X."/>
            <person name="Cox K."/>
            <person name="Korf I."/>
            <person name="Meyers B.C."/>
            <person name="Michelmore R.W."/>
        </authorList>
    </citation>
    <scope>NUCLEOTIDE SEQUENCE [LARGE SCALE GENOMIC DNA]</scope>
    <source>
        <strain evidence="3">cv. Salinas</strain>
        <tissue evidence="2">Seedlings</tissue>
    </source>
</reference>
<name>A0A9R1UZC5_LACSA</name>
<evidence type="ECO:0000313" key="3">
    <source>
        <dbReference type="Proteomes" id="UP000235145"/>
    </source>
</evidence>
<accession>A0A9R1UZC5</accession>
<evidence type="ECO:0008006" key="4">
    <source>
        <dbReference type="Google" id="ProtNLM"/>
    </source>
</evidence>
<dbReference type="SUPFAM" id="SSF53474">
    <property type="entry name" value="alpha/beta-Hydrolases"/>
    <property type="match status" value="1"/>
</dbReference>